<keyword evidence="3" id="KW-0808">Transferase</keyword>
<dbReference type="Pfam" id="PF00534">
    <property type="entry name" value="Glycos_transf_1"/>
    <property type="match status" value="1"/>
</dbReference>
<dbReference type="Pfam" id="PF13579">
    <property type="entry name" value="Glyco_trans_4_4"/>
    <property type="match status" value="1"/>
</dbReference>
<organism evidence="3">
    <name type="scientific">Geobacter metallireducens</name>
    <dbReference type="NCBI Taxonomy" id="28232"/>
    <lineage>
        <taxon>Bacteria</taxon>
        <taxon>Pseudomonadati</taxon>
        <taxon>Thermodesulfobacteriota</taxon>
        <taxon>Desulfuromonadia</taxon>
        <taxon>Geobacterales</taxon>
        <taxon>Geobacteraceae</taxon>
        <taxon>Geobacter</taxon>
    </lineage>
</organism>
<feature type="domain" description="Glycosyltransferase subfamily 4-like N-terminal" evidence="2">
    <location>
        <begin position="12"/>
        <end position="179"/>
    </location>
</feature>
<evidence type="ECO:0000313" key="3">
    <source>
        <dbReference type="EMBL" id="HEN42773.1"/>
    </source>
</evidence>
<dbReference type="Gene3D" id="3.40.50.2000">
    <property type="entry name" value="Glycogen Phosphorylase B"/>
    <property type="match status" value="2"/>
</dbReference>
<dbReference type="GO" id="GO:0016757">
    <property type="term" value="F:glycosyltransferase activity"/>
    <property type="evidence" value="ECO:0007669"/>
    <property type="project" value="InterPro"/>
</dbReference>
<dbReference type="PANTHER" id="PTHR45947:SF3">
    <property type="entry name" value="SULFOQUINOVOSYL TRANSFERASE SQD2"/>
    <property type="match status" value="1"/>
</dbReference>
<proteinExistence type="predicted"/>
<dbReference type="EMBL" id="DSOV01000044">
    <property type="protein sequence ID" value="HEN42773.1"/>
    <property type="molecule type" value="Genomic_DNA"/>
</dbReference>
<dbReference type="CDD" id="cd03801">
    <property type="entry name" value="GT4_PimA-like"/>
    <property type="match status" value="1"/>
</dbReference>
<dbReference type="SUPFAM" id="SSF53756">
    <property type="entry name" value="UDP-Glycosyltransferase/glycogen phosphorylase"/>
    <property type="match status" value="1"/>
</dbReference>
<name>A0A831U245_GEOME</name>
<gene>
    <name evidence="3" type="ORF">ENQ87_10440</name>
</gene>
<dbReference type="InterPro" id="IPR028098">
    <property type="entry name" value="Glyco_trans_4-like_N"/>
</dbReference>
<dbReference type="AlphaFoldDB" id="A0A831U245"/>
<dbReference type="PANTHER" id="PTHR45947">
    <property type="entry name" value="SULFOQUINOVOSYL TRANSFERASE SQD2"/>
    <property type="match status" value="1"/>
</dbReference>
<evidence type="ECO:0000259" key="2">
    <source>
        <dbReference type="Pfam" id="PF13579"/>
    </source>
</evidence>
<evidence type="ECO:0000259" key="1">
    <source>
        <dbReference type="Pfam" id="PF00534"/>
    </source>
</evidence>
<sequence>MVAPTPFFADRGCHVRIYEEARALMACGHQVRIATYHLGRDMPGIATDRTVRVPWYGKLSAGPSWHKPYLDILLFFTALRAARRMHPDLIHAHLHEGAFFGVFLKKILGVPLLFDCQGSLTGELADHGFVREGSLLYRFFAGLEGWINRNADAIITSSGAGRDDLVGRWGISPCRVTTLMDGVDTAVFRPWPRDEVRRRLGIASQAPLVVFLGVLNRYQGIDLLLSSMVILKAKGSPVRFLVMGFPEEGYREKARELGVADMVTFTGRIDYAEAPLYLSAGDLAVSPKISLTEANGKLLNYMACGLPTVAFDTPVNREILGETGVYARFGDAADLAERIEYLAADGSARERLGQQARDRAGKEHSWLARGEQLAVVCRQLCYRLGFSRPDTSP</sequence>
<dbReference type="InterPro" id="IPR050194">
    <property type="entry name" value="Glycosyltransferase_grp1"/>
</dbReference>
<accession>A0A831U245</accession>
<reference evidence="3" key="1">
    <citation type="journal article" date="2020" name="mSystems">
        <title>Genome- and Community-Level Interaction Insights into Carbon Utilization and Element Cycling Functions of Hydrothermarchaeota in Hydrothermal Sediment.</title>
        <authorList>
            <person name="Zhou Z."/>
            <person name="Liu Y."/>
            <person name="Xu W."/>
            <person name="Pan J."/>
            <person name="Luo Z.H."/>
            <person name="Li M."/>
        </authorList>
    </citation>
    <scope>NUCLEOTIDE SEQUENCE [LARGE SCALE GENOMIC DNA]</scope>
    <source>
        <strain evidence="3">SpSt-349</strain>
    </source>
</reference>
<protein>
    <submittedName>
        <fullName evidence="3">Glycosyltransferase family 1 protein</fullName>
    </submittedName>
</protein>
<dbReference type="InterPro" id="IPR001296">
    <property type="entry name" value="Glyco_trans_1"/>
</dbReference>
<comment type="caution">
    <text evidence="3">The sequence shown here is derived from an EMBL/GenBank/DDBJ whole genome shotgun (WGS) entry which is preliminary data.</text>
</comment>
<feature type="domain" description="Glycosyl transferase family 1" evidence="1">
    <location>
        <begin position="193"/>
        <end position="358"/>
    </location>
</feature>